<dbReference type="RefSeq" id="WP_094324472.1">
    <property type="nucleotide sequence ID" value="NZ_CP022347.1"/>
</dbReference>
<evidence type="ECO:0000256" key="5">
    <source>
        <dbReference type="SAM" id="Coils"/>
    </source>
</evidence>
<evidence type="ECO:0000256" key="6">
    <source>
        <dbReference type="SAM" id="Phobius"/>
    </source>
</evidence>
<comment type="function">
    <text evidence="1">Involved in DNA recombination.</text>
</comment>
<dbReference type="EMBL" id="CP022347">
    <property type="protein sequence ID" value="ASQ29698.1"/>
    <property type="molecule type" value="Genomic_DNA"/>
</dbReference>
<evidence type="ECO:0000256" key="2">
    <source>
        <dbReference type="ARBA" id="ARBA00009840"/>
    </source>
</evidence>
<evidence type="ECO:0000256" key="4">
    <source>
        <dbReference type="ARBA" id="ARBA00023172"/>
    </source>
</evidence>
<keyword evidence="6" id="KW-0472">Membrane</keyword>
<dbReference type="OrthoDB" id="5352014at2"/>
<sequence length="386" mass="45136">MNEYIYAAIIVLCFALLNFYFIRARVLKAENLLLKKSLKESQELLLKNKEEFKNEQLALIKALKKEEEELKKEYEQQSSQLLSKNYNLLNEGSKKILNEIFKPINEKIKAYNERLLINENKLENSIKYMFEYSQKIGDEANKLAKILKGDKKIRGNFAELQLKSLLNSSGLKEDEQYKTQVNLKEGGNNYFLDAVVFLDREKNIVIDAKFSLPSDFALDDSNEELCMNLAKNLKDRIDELSKKPYYKYNAYTYDFILLFIPYQNILDLALEAMPNIYQYAYNKKIYLTSPHTLFMALNTINISWKHIQSNENILKAFDELGSFYDKFVSFTDDFKRLKASINAVENNIEKMENKLISGRGNLSLKFEKLKELGAKTNKQIALEYEK</sequence>
<evidence type="ECO:0000256" key="3">
    <source>
        <dbReference type="ARBA" id="ARBA00023054"/>
    </source>
</evidence>
<reference evidence="7 8" key="1">
    <citation type="submission" date="2017-07" db="EMBL/GenBank/DDBJ databases">
        <title>Analysis of two Campylobacter avium genomes and identification of a novel hippuricase gene.</title>
        <authorList>
            <person name="Miller W.G."/>
            <person name="Chapman M.H."/>
            <person name="Yee E."/>
            <person name="Revez J."/>
            <person name="Bono J.L."/>
            <person name="Rossi M."/>
        </authorList>
    </citation>
    <scope>NUCLEOTIDE SEQUENCE [LARGE SCALE GENOMIC DNA]</scope>
    <source>
        <strain evidence="7 8">LMG 24591</strain>
    </source>
</reference>
<dbReference type="Proteomes" id="UP000201169">
    <property type="component" value="Chromosome"/>
</dbReference>
<name>A0A222MVL8_9BACT</name>
<evidence type="ECO:0000313" key="7">
    <source>
        <dbReference type="EMBL" id="ASQ29698.1"/>
    </source>
</evidence>
<accession>A0A222MVL8</accession>
<protein>
    <submittedName>
        <fullName evidence="7">DNA recombination protein</fullName>
    </submittedName>
</protein>
<keyword evidence="6" id="KW-0812">Transmembrane</keyword>
<feature type="coiled-coil region" evidence="5">
    <location>
        <begin position="334"/>
        <end position="361"/>
    </location>
</feature>
<evidence type="ECO:0000256" key="1">
    <source>
        <dbReference type="ARBA" id="ARBA00003416"/>
    </source>
</evidence>
<dbReference type="Pfam" id="PF02646">
    <property type="entry name" value="RmuC"/>
    <property type="match status" value="1"/>
</dbReference>
<evidence type="ECO:0000313" key="8">
    <source>
        <dbReference type="Proteomes" id="UP000201169"/>
    </source>
</evidence>
<dbReference type="InterPro" id="IPR003798">
    <property type="entry name" value="DNA_recombination_RmuC"/>
</dbReference>
<comment type="similarity">
    <text evidence="2">Belongs to the RmuC family.</text>
</comment>
<dbReference type="PANTHER" id="PTHR30563">
    <property type="entry name" value="DNA RECOMBINATION PROTEIN RMUC"/>
    <property type="match status" value="1"/>
</dbReference>
<proteinExistence type="inferred from homology"/>
<dbReference type="AlphaFoldDB" id="A0A222MVL8"/>
<feature type="coiled-coil region" evidence="5">
    <location>
        <begin position="35"/>
        <end position="84"/>
    </location>
</feature>
<organism evidence="7 8">
    <name type="scientific">Campylobacter avium LMG 24591</name>
    <dbReference type="NCBI Taxonomy" id="522484"/>
    <lineage>
        <taxon>Bacteria</taxon>
        <taxon>Pseudomonadati</taxon>
        <taxon>Campylobacterota</taxon>
        <taxon>Epsilonproteobacteria</taxon>
        <taxon>Campylobacterales</taxon>
        <taxon>Campylobacteraceae</taxon>
        <taxon>Campylobacter</taxon>
    </lineage>
</organism>
<feature type="transmembrane region" description="Helical" evidence="6">
    <location>
        <begin position="6"/>
        <end position="26"/>
    </location>
</feature>
<dbReference type="PANTHER" id="PTHR30563:SF0">
    <property type="entry name" value="DNA RECOMBINATION PROTEIN RMUC"/>
    <property type="match status" value="1"/>
</dbReference>
<keyword evidence="8" id="KW-1185">Reference proteome</keyword>
<keyword evidence="4" id="KW-0233">DNA recombination</keyword>
<dbReference type="GO" id="GO:0006310">
    <property type="term" value="P:DNA recombination"/>
    <property type="evidence" value="ECO:0007669"/>
    <property type="project" value="UniProtKB-KW"/>
</dbReference>
<gene>
    <name evidence="7" type="primary">rmuC</name>
    <name evidence="7" type="ORF">CAV_0011</name>
</gene>
<dbReference type="KEGG" id="cavi:CAV_0011"/>
<keyword evidence="3 5" id="KW-0175">Coiled coil</keyword>
<keyword evidence="6" id="KW-1133">Transmembrane helix</keyword>